<keyword evidence="5 6" id="KW-0472">Membrane</keyword>
<evidence type="ECO:0000256" key="5">
    <source>
        <dbReference type="ARBA" id="ARBA00023136"/>
    </source>
</evidence>
<dbReference type="SUPFAM" id="SSF103473">
    <property type="entry name" value="MFS general substrate transporter"/>
    <property type="match status" value="1"/>
</dbReference>
<proteinExistence type="predicted"/>
<keyword evidence="3 6" id="KW-0812">Transmembrane</keyword>
<feature type="transmembrane region" description="Helical" evidence="6">
    <location>
        <begin position="55"/>
        <end position="76"/>
    </location>
</feature>
<dbReference type="GO" id="GO:0022857">
    <property type="term" value="F:transmembrane transporter activity"/>
    <property type="evidence" value="ECO:0007669"/>
    <property type="project" value="InterPro"/>
</dbReference>
<dbReference type="EMBL" id="NSLI01000003">
    <property type="protein sequence ID" value="PAX07716.1"/>
    <property type="molecule type" value="Genomic_DNA"/>
</dbReference>
<evidence type="ECO:0000256" key="3">
    <source>
        <dbReference type="ARBA" id="ARBA00022692"/>
    </source>
</evidence>
<dbReference type="Gene3D" id="1.20.1250.20">
    <property type="entry name" value="MFS general substrate transporter like domains"/>
    <property type="match status" value="1"/>
</dbReference>
<feature type="domain" description="Major facilitator superfamily (MFS) profile" evidence="7">
    <location>
        <begin position="17"/>
        <end position="419"/>
    </location>
</feature>
<dbReference type="GO" id="GO:0005886">
    <property type="term" value="C:plasma membrane"/>
    <property type="evidence" value="ECO:0007669"/>
    <property type="project" value="UniProtKB-SubCell"/>
</dbReference>
<evidence type="ECO:0000313" key="8">
    <source>
        <dbReference type="EMBL" id="PAX07716.1"/>
    </source>
</evidence>
<comment type="subcellular location">
    <subcellularLocation>
        <location evidence="1">Cell membrane</location>
        <topology evidence="1">Multi-pass membrane protein</topology>
    </subcellularLocation>
</comment>
<keyword evidence="4 6" id="KW-1133">Transmembrane helix</keyword>
<evidence type="ECO:0000313" key="9">
    <source>
        <dbReference type="Proteomes" id="UP000218151"/>
    </source>
</evidence>
<dbReference type="Pfam" id="PF07690">
    <property type="entry name" value="MFS_1"/>
    <property type="match status" value="1"/>
</dbReference>
<evidence type="ECO:0000256" key="4">
    <source>
        <dbReference type="ARBA" id="ARBA00022989"/>
    </source>
</evidence>
<dbReference type="PROSITE" id="PS50850">
    <property type="entry name" value="MFS"/>
    <property type="match status" value="1"/>
</dbReference>
<dbReference type="OrthoDB" id="7187764at2"/>
<feature type="transmembrane region" description="Helical" evidence="6">
    <location>
        <begin position="109"/>
        <end position="130"/>
    </location>
</feature>
<gene>
    <name evidence="8" type="ORF">CKY28_08740</name>
</gene>
<reference evidence="9" key="1">
    <citation type="submission" date="2017-09" db="EMBL/GenBank/DDBJ databases">
        <authorList>
            <person name="Feng G."/>
            <person name="Zhu H."/>
        </authorList>
    </citation>
    <scope>NUCLEOTIDE SEQUENCE [LARGE SCALE GENOMIC DNA]</scope>
    <source>
        <strain evidence="9">1PNM-20</strain>
    </source>
</reference>
<feature type="transmembrane region" description="Helical" evidence="6">
    <location>
        <begin position="180"/>
        <end position="199"/>
    </location>
</feature>
<feature type="transmembrane region" description="Helical" evidence="6">
    <location>
        <begin position="83"/>
        <end position="103"/>
    </location>
</feature>
<evidence type="ECO:0000256" key="6">
    <source>
        <dbReference type="SAM" id="Phobius"/>
    </source>
</evidence>
<evidence type="ECO:0000259" key="7">
    <source>
        <dbReference type="PROSITE" id="PS50850"/>
    </source>
</evidence>
<evidence type="ECO:0000256" key="1">
    <source>
        <dbReference type="ARBA" id="ARBA00004651"/>
    </source>
</evidence>
<keyword evidence="2" id="KW-1003">Cell membrane</keyword>
<sequence length="431" mass="43030">MATAAQTAPIPARAAWPLAVLAIAMASGFAALGSFGTVTEPAKADLALSDHALGLVQGVSGALPLVLFSVPVGILVDRWNRVRLLFALAVVWTAGTLMTAYASGTGSLLVARMLTGIGTTGALTAALSLGADLCTPERRGRAMTVVTLGKTVGIAAGFALTGALFGLFGDGALGLVPWRAAHLALAGLLLVSLLPLLTLREPPRREVAAAAGAPLRVVAGELRARAAFLVPLFIGQVSVVMADHAALVWAAPVLGREFGLQPDQFAGWMGALILGTGLGGAVLGGLAADWGQRGGRRGGVLLGAVVAAAIGAPAAIFPVAGDVTLFAILFGTLVLCGTITGLITSVAITTLIPNEARGLTVGLFVAVAGLIGFGIAPTLVTAVSELLGGEAHLAPALAIVGTVTGVMAVLAFALAVRNAPTSATEHLSDRS</sequence>
<dbReference type="PANTHER" id="PTHR43124">
    <property type="entry name" value="PURINE EFFLUX PUMP PBUE"/>
    <property type="match status" value="1"/>
</dbReference>
<dbReference type="AlphaFoldDB" id="A0A2A2SEM9"/>
<accession>A0A2A2SEM9</accession>
<dbReference type="InterPro" id="IPR036259">
    <property type="entry name" value="MFS_trans_sf"/>
</dbReference>
<comment type="caution">
    <text evidence="8">The sequence shown here is derived from an EMBL/GenBank/DDBJ whole genome shotgun (WGS) entry which is preliminary data.</text>
</comment>
<feature type="transmembrane region" description="Helical" evidence="6">
    <location>
        <begin position="142"/>
        <end position="168"/>
    </location>
</feature>
<keyword evidence="9" id="KW-1185">Reference proteome</keyword>
<dbReference type="InterPro" id="IPR050189">
    <property type="entry name" value="MFS_Efflux_Transporters"/>
</dbReference>
<feature type="transmembrane region" description="Helical" evidence="6">
    <location>
        <begin position="226"/>
        <end position="250"/>
    </location>
</feature>
<feature type="transmembrane region" description="Helical" evidence="6">
    <location>
        <begin position="14"/>
        <end position="35"/>
    </location>
</feature>
<protein>
    <submittedName>
        <fullName evidence="8">MFS transporter</fullName>
    </submittedName>
</protein>
<dbReference type="InterPro" id="IPR020846">
    <property type="entry name" value="MFS_dom"/>
</dbReference>
<feature type="transmembrane region" description="Helical" evidence="6">
    <location>
        <begin position="265"/>
        <end position="288"/>
    </location>
</feature>
<dbReference type="Proteomes" id="UP000218151">
    <property type="component" value="Unassembled WGS sequence"/>
</dbReference>
<feature type="transmembrane region" description="Helical" evidence="6">
    <location>
        <begin position="359"/>
        <end position="380"/>
    </location>
</feature>
<name>A0A2A2SEM9_9SPHN</name>
<feature type="transmembrane region" description="Helical" evidence="6">
    <location>
        <begin position="326"/>
        <end position="352"/>
    </location>
</feature>
<dbReference type="RefSeq" id="WP_095997959.1">
    <property type="nucleotide sequence ID" value="NZ_NSLI01000003.1"/>
</dbReference>
<dbReference type="InterPro" id="IPR011701">
    <property type="entry name" value="MFS"/>
</dbReference>
<feature type="transmembrane region" description="Helical" evidence="6">
    <location>
        <begin position="392"/>
        <end position="416"/>
    </location>
</feature>
<evidence type="ECO:0000256" key="2">
    <source>
        <dbReference type="ARBA" id="ARBA00022475"/>
    </source>
</evidence>
<dbReference type="PANTHER" id="PTHR43124:SF3">
    <property type="entry name" value="CHLORAMPHENICOL EFFLUX PUMP RV0191"/>
    <property type="match status" value="1"/>
</dbReference>
<feature type="transmembrane region" description="Helical" evidence="6">
    <location>
        <begin position="300"/>
        <end position="320"/>
    </location>
</feature>
<organism evidence="8 9">
    <name type="scientific">Sphingomonas lenta</name>
    <dbReference type="NCBI Taxonomy" id="1141887"/>
    <lineage>
        <taxon>Bacteria</taxon>
        <taxon>Pseudomonadati</taxon>
        <taxon>Pseudomonadota</taxon>
        <taxon>Alphaproteobacteria</taxon>
        <taxon>Sphingomonadales</taxon>
        <taxon>Sphingomonadaceae</taxon>
        <taxon>Sphingomonas</taxon>
    </lineage>
</organism>